<sequence length="187" mass="20176">MSVTNNAVVSAALGYVEANPAELDVVRDLVILALLGPPITLSGTLPAHLACRAVVVTPDWRVLQTNDTVLPGWQFPGGHVADEDCSLLGSALRQLHEFTGIDPNLLRPESTLPWDLAAMPVDPVPELDEPEHVHYDFLYLLHLAARELMPEMALAAGTDARWVPANEVPGRLGTKLRRGSQLAAASR</sequence>
<dbReference type="SUPFAM" id="SSF55811">
    <property type="entry name" value="Nudix"/>
    <property type="match status" value="1"/>
</dbReference>
<dbReference type="Gene3D" id="3.90.79.10">
    <property type="entry name" value="Nucleoside Triphosphate Pyrophosphohydrolase"/>
    <property type="match status" value="1"/>
</dbReference>
<protein>
    <submittedName>
        <fullName evidence="2">NUDIX domain-containing protein</fullName>
    </submittedName>
</protein>
<evidence type="ECO:0000259" key="1">
    <source>
        <dbReference type="PROSITE" id="PS51462"/>
    </source>
</evidence>
<dbReference type="InterPro" id="IPR015797">
    <property type="entry name" value="NUDIX_hydrolase-like_dom_sf"/>
</dbReference>
<reference evidence="2" key="1">
    <citation type="submission" date="2020-12" db="EMBL/GenBank/DDBJ databases">
        <title>Genomic characterization of non-nitrogen-fixing Frankia strains.</title>
        <authorList>
            <person name="Carlos-Shanley C."/>
            <person name="Guerra T."/>
            <person name="Hahn D."/>
        </authorList>
    </citation>
    <scope>NUCLEOTIDE SEQUENCE</scope>
    <source>
        <strain evidence="2">CN6</strain>
    </source>
</reference>
<evidence type="ECO:0000313" key="3">
    <source>
        <dbReference type="Proteomes" id="UP000604475"/>
    </source>
</evidence>
<proteinExistence type="predicted"/>
<dbReference type="InterPro" id="IPR000086">
    <property type="entry name" value="NUDIX_hydrolase_dom"/>
</dbReference>
<dbReference type="AlphaFoldDB" id="A0A937UP52"/>
<comment type="caution">
    <text evidence="2">The sequence shown here is derived from an EMBL/GenBank/DDBJ whole genome shotgun (WGS) entry which is preliminary data.</text>
</comment>
<dbReference type="Proteomes" id="UP000604475">
    <property type="component" value="Unassembled WGS sequence"/>
</dbReference>
<feature type="domain" description="Nudix hydrolase" evidence="1">
    <location>
        <begin position="46"/>
        <end position="185"/>
    </location>
</feature>
<keyword evidence="3" id="KW-1185">Reference proteome</keyword>
<organism evidence="2 3">
    <name type="scientific">Frankia nepalensis</name>
    <dbReference type="NCBI Taxonomy" id="1836974"/>
    <lineage>
        <taxon>Bacteria</taxon>
        <taxon>Bacillati</taxon>
        <taxon>Actinomycetota</taxon>
        <taxon>Actinomycetes</taxon>
        <taxon>Frankiales</taxon>
        <taxon>Frankiaceae</taxon>
        <taxon>Frankia</taxon>
    </lineage>
</organism>
<gene>
    <name evidence="2" type="ORF">I7412_25780</name>
</gene>
<dbReference type="PROSITE" id="PS51462">
    <property type="entry name" value="NUDIX"/>
    <property type="match status" value="1"/>
</dbReference>
<dbReference type="EMBL" id="JAEACQ010000251">
    <property type="protein sequence ID" value="MBL7630509.1"/>
    <property type="molecule type" value="Genomic_DNA"/>
</dbReference>
<name>A0A937UP52_9ACTN</name>
<evidence type="ECO:0000313" key="2">
    <source>
        <dbReference type="EMBL" id="MBL7630509.1"/>
    </source>
</evidence>
<accession>A0A937UP52</accession>
<dbReference type="Pfam" id="PF00293">
    <property type="entry name" value="NUDIX"/>
    <property type="match status" value="1"/>
</dbReference>